<accession>A0A4R8MCC3</accession>
<dbReference type="Gene3D" id="3.40.50.2300">
    <property type="match status" value="1"/>
</dbReference>
<dbReference type="InterPro" id="IPR046947">
    <property type="entry name" value="LytR-like"/>
</dbReference>
<keyword evidence="1" id="KW-0597">Phosphoprotein</keyword>
<dbReference type="SUPFAM" id="SSF52172">
    <property type="entry name" value="CheY-like"/>
    <property type="match status" value="1"/>
</dbReference>
<reference evidence="4 5" key="1">
    <citation type="submission" date="2019-03" db="EMBL/GenBank/DDBJ databases">
        <title>Genomic Encyclopedia of Type Strains, Phase III (KMG-III): the genomes of soil and plant-associated and newly described type strains.</title>
        <authorList>
            <person name="Whitman W."/>
        </authorList>
    </citation>
    <scope>NUCLEOTIDE SEQUENCE [LARGE SCALE GENOMIC DNA]</scope>
    <source>
        <strain evidence="4 5">CECT 8301</strain>
    </source>
</reference>
<proteinExistence type="predicted"/>
<protein>
    <submittedName>
        <fullName evidence="4">LytTR family two component transcriptional regulator</fullName>
    </submittedName>
</protein>
<sequence length="244" mass="28360">MIKAIIVDDESNAIEGLLWELSKFSDKVQVVTTFTDPELALEYLKEAQIDCVFLDIEMPIMDGFTFLEKVPNRSFSVVITTAYNEYALKALKKEAIDYLLKPIDSDDLKVAIHKIEKQVTELYSLESFEIMLLKFNNRQSRKKITISTDGKLVFLEPDDIFYVESDGNYCTIYCKNQKKLVVTKKLKSFCEILPDEQFFRIHNSYIVNLNKVKEFIKVDGYIVLENNAKIPVSRQRKTDLLRKL</sequence>
<dbReference type="Gene3D" id="2.40.50.1020">
    <property type="entry name" value="LytTr DNA-binding domain"/>
    <property type="match status" value="1"/>
</dbReference>
<dbReference type="AlphaFoldDB" id="A0A4R8MCC3"/>
<dbReference type="PROSITE" id="PS50110">
    <property type="entry name" value="RESPONSE_REGULATORY"/>
    <property type="match status" value="1"/>
</dbReference>
<feature type="domain" description="Response regulatory" evidence="2">
    <location>
        <begin position="3"/>
        <end position="116"/>
    </location>
</feature>
<dbReference type="Proteomes" id="UP000294824">
    <property type="component" value="Unassembled WGS sequence"/>
</dbReference>
<dbReference type="SMART" id="SM00448">
    <property type="entry name" value="REC"/>
    <property type="match status" value="1"/>
</dbReference>
<feature type="domain" description="HTH LytTR-type" evidence="3">
    <location>
        <begin position="144"/>
        <end position="244"/>
    </location>
</feature>
<dbReference type="EMBL" id="SORL01000008">
    <property type="protein sequence ID" value="TDY62618.1"/>
    <property type="molecule type" value="Genomic_DNA"/>
</dbReference>
<evidence type="ECO:0000313" key="5">
    <source>
        <dbReference type="Proteomes" id="UP000294824"/>
    </source>
</evidence>
<organism evidence="4 5">
    <name type="scientific">Algibacter lectus</name>
    <dbReference type="NCBI Taxonomy" id="221126"/>
    <lineage>
        <taxon>Bacteria</taxon>
        <taxon>Pseudomonadati</taxon>
        <taxon>Bacteroidota</taxon>
        <taxon>Flavobacteriia</taxon>
        <taxon>Flavobacteriales</taxon>
        <taxon>Flavobacteriaceae</taxon>
        <taxon>Algibacter</taxon>
    </lineage>
</organism>
<dbReference type="GO" id="GO:0003677">
    <property type="term" value="F:DNA binding"/>
    <property type="evidence" value="ECO:0007669"/>
    <property type="project" value="InterPro"/>
</dbReference>
<keyword evidence="5" id="KW-1185">Reference proteome</keyword>
<evidence type="ECO:0000259" key="3">
    <source>
        <dbReference type="PROSITE" id="PS50930"/>
    </source>
</evidence>
<dbReference type="PANTHER" id="PTHR37299">
    <property type="entry name" value="TRANSCRIPTIONAL REGULATOR-RELATED"/>
    <property type="match status" value="1"/>
</dbReference>
<evidence type="ECO:0000256" key="1">
    <source>
        <dbReference type="PROSITE-ProRule" id="PRU00169"/>
    </source>
</evidence>
<evidence type="ECO:0000313" key="4">
    <source>
        <dbReference type="EMBL" id="TDY62618.1"/>
    </source>
</evidence>
<gene>
    <name evidence="4" type="ORF">DFQ06_2464</name>
</gene>
<name>A0A4R8MCC3_9FLAO</name>
<feature type="modified residue" description="4-aspartylphosphate" evidence="1">
    <location>
        <position position="55"/>
    </location>
</feature>
<dbReference type="RefSeq" id="WP_074937389.1">
    <property type="nucleotide sequence ID" value="NZ_FOLN01000004.1"/>
</dbReference>
<dbReference type="InterPro" id="IPR007492">
    <property type="entry name" value="LytTR_DNA-bd_dom"/>
</dbReference>
<dbReference type="Pfam" id="PF04397">
    <property type="entry name" value="LytTR"/>
    <property type="match status" value="1"/>
</dbReference>
<dbReference type="InterPro" id="IPR011006">
    <property type="entry name" value="CheY-like_superfamily"/>
</dbReference>
<dbReference type="InterPro" id="IPR001789">
    <property type="entry name" value="Sig_transdc_resp-reg_receiver"/>
</dbReference>
<dbReference type="GO" id="GO:0000156">
    <property type="term" value="F:phosphorelay response regulator activity"/>
    <property type="evidence" value="ECO:0007669"/>
    <property type="project" value="InterPro"/>
</dbReference>
<evidence type="ECO:0000259" key="2">
    <source>
        <dbReference type="PROSITE" id="PS50110"/>
    </source>
</evidence>
<dbReference type="SMART" id="SM00850">
    <property type="entry name" value="LytTR"/>
    <property type="match status" value="1"/>
</dbReference>
<dbReference type="PROSITE" id="PS50930">
    <property type="entry name" value="HTH_LYTTR"/>
    <property type="match status" value="1"/>
</dbReference>
<dbReference type="Pfam" id="PF00072">
    <property type="entry name" value="Response_reg"/>
    <property type="match status" value="1"/>
</dbReference>
<dbReference type="PANTHER" id="PTHR37299:SF1">
    <property type="entry name" value="STAGE 0 SPORULATION PROTEIN A HOMOLOG"/>
    <property type="match status" value="1"/>
</dbReference>
<comment type="caution">
    <text evidence="4">The sequence shown here is derived from an EMBL/GenBank/DDBJ whole genome shotgun (WGS) entry which is preliminary data.</text>
</comment>